<gene>
    <name evidence="1" type="ORF">ADA01nite_18390</name>
</gene>
<protein>
    <recommendedName>
        <fullName evidence="3">NRDE family protein</fullName>
    </recommendedName>
</protein>
<organism evidence="1 2">
    <name type="scientific">Aneurinibacillus danicus</name>
    <dbReference type="NCBI Taxonomy" id="267746"/>
    <lineage>
        <taxon>Bacteria</taxon>
        <taxon>Bacillati</taxon>
        <taxon>Bacillota</taxon>
        <taxon>Bacilli</taxon>
        <taxon>Bacillales</taxon>
        <taxon>Paenibacillaceae</taxon>
        <taxon>Aneurinibacillus group</taxon>
        <taxon>Aneurinibacillus</taxon>
    </lineage>
</organism>
<dbReference type="RefSeq" id="WP_146809654.1">
    <property type="nucleotide sequence ID" value="NZ_BJXX01000077.1"/>
</dbReference>
<dbReference type="InterPro" id="IPR008551">
    <property type="entry name" value="TANGO2"/>
</dbReference>
<name>A0A511V6J6_9BACL</name>
<dbReference type="PANTHER" id="PTHR17985">
    <property type="entry name" value="SER/THR-RICH PROTEIN T10 IN DGCR REGION"/>
    <property type="match status" value="1"/>
</dbReference>
<proteinExistence type="predicted"/>
<dbReference type="OrthoDB" id="4380123at2"/>
<dbReference type="Pfam" id="PF05742">
    <property type="entry name" value="TANGO2"/>
    <property type="match status" value="1"/>
</dbReference>
<dbReference type="PANTHER" id="PTHR17985:SF8">
    <property type="entry name" value="TRANSPORT AND GOLGI ORGANIZATION PROTEIN 2 HOMOLOG"/>
    <property type="match status" value="1"/>
</dbReference>
<keyword evidence="2" id="KW-1185">Reference proteome</keyword>
<dbReference type="EMBL" id="BJXX01000077">
    <property type="protein sequence ID" value="GEN34379.1"/>
    <property type="molecule type" value="Genomic_DNA"/>
</dbReference>
<dbReference type="Proteomes" id="UP000321157">
    <property type="component" value="Unassembled WGS sequence"/>
</dbReference>
<evidence type="ECO:0000313" key="2">
    <source>
        <dbReference type="Proteomes" id="UP000321157"/>
    </source>
</evidence>
<evidence type="ECO:0000313" key="1">
    <source>
        <dbReference type="EMBL" id="GEN34379.1"/>
    </source>
</evidence>
<evidence type="ECO:0008006" key="3">
    <source>
        <dbReference type="Google" id="ProtNLM"/>
    </source>
</evidence>
<sequence length="254" mass="28884">MCLLLFAYKSHPDYRLVLAANRDEFYKRPTAPAAFWDDRPDVLAGRDMEKGGTWMGVTRSGRLAALTNYRDPQHNRPDAESRGYLVSDYLTGTEHPAAYLEKVRGEKERYNGFNLLVGDTETLYYYSPVLDEITEVAPGIHGLSNHVLDTPWPKVRKGTRLLAEAIKKENIQEKELFDILSDAEQAEDSELPDTGVGIEWERILSPLFIASPDYGTRSMTIVTIDNNNNIMFTEKALQPHTGEWNRAHFSFSIK</sequence>
<accession>A0A511V6J6</accession>
<reference evidence="1 2" key="1">
    <citation type="submission" date="2019-07" db="EMBL/GenBank/DDBJ databases">
        <title>Whole genome shotgun sequence of Aneurinibacillus danicus NBRC 102444.</title>
        <authorList>
            <person name="Hosoyama A."/>
            <person name="Uohara A."/>
            <person name="Ohji S."/>
            <person name="Ichikawa N."/>
        </authorList>
    </citation>
    <scope>NUCLEOTIDE SEQUENCE [LARGE SCALE GENOMIC DNA]</scope>
    <source>
        <strain evidence="1 2">NBRC 102444</strain>
    </source>
</reference>
<dbReference type="AlphaFoldDB" id="A0A511V6J6"/>
<comment type="caution">
    <text evidence="1">The sequence shown here is derived from an EMBL/GenBank/DDBJ whole genome shotgun (WGS) entry which is preliminary data.</text>
</comment>